<feature type="transmembrane region" description="Helical" evidence="1">
    <location>
        <begin position="7"/>
        <end position="25"/>
    </location>
</feature>
<dbReference type="RefSeq" id="WP_120106319.1">
    <property type="nucleotide sequence ID" value="NZ_QXQB01000001.1"/>
</dbReference>
<evidence type="ECO:0000256" key="1">
    <source>
        <dbReference type="SAM" id="Phobius"/>
    </source>
</evidence>
<organism evidence="2 3">
    <name type="scientific">Paenibacillus pinisoli</name>
    <dbReference type="NCBI Taxonomy" id="1276110"/>
    <lineage>
        <taxon>Bacteria</taxon>
        <taxon>Bacillati</taxon>
        <taxon>Bacillota</taxon>
        <taxon>Bacilli</taxon>
        <taxon>Bacillales</taxon>
        <taxon>Paenibacillaceae</taxon>
        <taxon>Paenibacillus</taxon>
    </lineage>
</organism>
<sequence>MHRKKAMLGMGLLLIMVIAFGVYLFQYNLNGFLFSRGVTGKQIVLQHPINEADVSAVLHRKAQHTGLMLIGKSGQRYVELKHEKSDMSNQAIMLTAPYLTILPGGVPRASLVAGGYGFVRDVQSLSLQLGEELIEPELQMMYNDDGLIYYLHNLSGMENIESYTVVIH</sequence>
<keyword evidence="1" id="KW-0472">Membrane</keyword>
<dbReference type="Proteomes" id="UP000267798">
    <property type="component" value="Unassembled WGS sequence"/>
</dbReference>
<protein>
    <submittedName>
        <fullName evidence="2">Uncharacterized protein</fullName>
    </submittedName>
</protein>
<name>A0A3A6PUZ2_9BACL</name>
<evidence type="ECO:0000313" key="3">
    <source>
        <dbReference type="Proteomes" id="UP000267798"/>
    </source>
</evidence>
<gene>
    <name evidence="2" type="ORF">D3P09_00865</name>
</gene>
<comment type="caution">
    <text evidence="2">The sequence shown here is derived from an EMBL/GenBank/DDBJ whole genome shotgun (WGS) entry which is preliminary data.</text>
</comment>
<keyword evidence="1" id="KW-0812">Transmembrane</keyword>
<proteinExistence type="predicted"/>
<accession>A0A3A6PUZ2</accession>
<keyword evidence="1" id="KW-1133">Transmembrane helix</keyword>
<dbReference type="OrthoDB" id="9857024at2"/>
<keyword evidence="3" id="KW-1185">Reference proteome</keyword>
<dbReference type="AlphaFoldDB" id="A0A3A6PUZ2"/>
<evidence type="ECO:0000313" key="2">
    <source>
        <dbReference type="EMBL" id="RJX40601.1"/>
    </source>
</evidence>
<dbReference type="EMBL" id="QXQB01000001">
    <property type="protein sequence ID" value="RJX40601.1"/>
    <property type="molecule type" value="Genomic_DNA"/>
</dbReference>
<reference evidence="2 3" key="1">
    <citation type="submission" date="2018-09" db="EMBL/GenBank/DDBJ databases">
        <title>Paenibacillus aracenensis nov. sp. isolated from a cave in southern Spain.</title>
        <authorList>
            <person name="Jurado V."/>
            <person name="Gutierrez-Patricio S."/>
            <person name="Gonzalez-Pimentel J.L."/>
            <person name="Miller A.Z."/>
            <person name="Laiz L."/>
            <person name="Saiz-Jimenez C."/>
        </authorList>
    </citation>
    <scope>NUCLEOTIDE SEQUENCE [LARGE SCALE GENOMIC DNA]</scope>
    <source>
        <strain evidence="2 3">JCM 19203</strain>
    </source>
</reference>